<evidence type="ECO:0000256" key="1">
    <source>
        <dbReference type="ARBA" id="ARBA00006594"/>
    </source>
</evidence>
<evidence type="ECO:0000313" key="12">
    <source>
        <dbReference type="Proteomes" id="UP000004095"/>
    </source>
</evidence>
<dbReference type="GO" id="GO:0009307">
    <property type="term" value="P:DNA restriction-modification system"/>
    <property type="evidence" value="ECO:0007669"/>
    <property type="project" value="UniProtKB-KW"/>
</dbReference>
<comment type="similarity">
    <text evidence="1">Belongs to the N(4)/N(6)-methyltransferase family.</text>
</comment>
<keyword evidence="3 11" id="KW-0489">Methyltransferase</keyword>
<evidence type="ECO:0000256" key="5">
    <source>
        <dbReference type="ARBA" id="ARBA00022691"/>
    </source>
</evidence>
<dbReference type="CDD" id="cd02440">
    <property type="entry name" value="AdoMet_MTases"/>
    <property type="match status" value="1"/>
</dbReference>
<dbReference type="PANTHER" id="PTHR33841">
    <property type="entry name" value="DNA METHYLTRANSFERASE YEEA-RELATED"/>
    <property type="match status" value="1"/>
</dbReference>
<name>A1ZPN5_MICM2</name>
<feature type="domain" description="DNA methylase adenine-specific" evidence="9">
    <location>
        <begin position="5"/>
        <end position="46"/>
    </location>
</feature>
<dbReference type="Proteomes" id="UP000004095">
    <property type="component" value="Unassembled WGS sequence"/>
</dbReference>
<dbReference type="GO" id="GO:0032259">
    <property type="term" value="P:methylation"/>
    <property type="evidence" value="ECO:0007669"/>
    <property type="project" value="UniProtKB-KW"/>
</dbReference>
<gene>
    <name evidence="11" type="ORF">M23134_02787</name>
</gene>
<reference evidence="11 12" key="1">
    <citation type="submission" date="2007-01" db="EMBL/GenBank/DDBJ databases">
        <authorList>
            <person name="Haygood M."/>
            <person name="Podell S."/>
            <person name="Anderson C."/>
            <person name="Hopkinson B."/>
            <person name="Roe K."/>
            <person name="Barbeau K."/>
            <person name="Gaasterland T."/>
            <person name="Ferriera S."/>
            <person name="Johnson J."/>
            <person name="Kravitz S."/>
            <person name="Beeson K."/>
            <person name="Sutton G."/>
            <person name="Rogers Y.-H."/>
            <person name="Friedman R."/>
            <person name="Frazier M."/>
            <person name="Venter J.C."/>
        </authorList>
    </citation>
    <scope>NUCLEOTIDE SEQUENCE [LARGE SCALE GENOMIC DNA]</scope>
    <source>
        <strain evidence="11 12">ATCC 23134</strain>
    </source>
</reference>
<evidence type="ECO:0000313" key="11">
    <source>
        <dbReference type="EMBL" id="EAY27540.1"/>
    </source>
</evidence>
<keyword evidence="12" id="KW-1185">Reference proteome</keyword>
<evidence type="ECO:0000259" key="10">
    <source>
        <dbReference type="Pfam" id="PF07669"/>
    </source>
</evidence>
<organism evidence="11 12">
    <name type="scientific">Microscilla marina ATCC 23134</name>
    <dbReference type="NCBI Taxonomy" id="313606"/>
    <lineage>
        <taxon>Bacteria</taxon>
        <taxon>Pseudomonadati</taxon>
        <taxon>Bacteroidota</taxon>
        <taxon>Cytophagia</taxon>
        <taxon>Cytophagales</taxon>
        <taxon>Microscillaceae</taxon>
        <taxon>Microscilla</taxon>
    </lineage>
</organism>
<dbReference type="OrthoDB" id="32195at2"/>
<dbReference type="PANTHER" id="PTHR33841:SF6">
    <property type="entry name" value="TYPE II METHYLTRANSFERASE M.HINDII"/>
    <property type="match status" value="1"/>
</dbReference>
<keyword evidence="4 11" id="KW-0808">Transferase</keyword>
<dbReference type="EC" id="2.1.1.72" evidence="2"/>
<dbReference type="RefSeq" id="WP_002699156.1">
    <property type="nucleotide sequence ID" value="NZ_AAWS01000022.1"/>
</dbReference>
<dbReference type="Pfam" id="PF07669">
    <property type="entry name" value="Eco57I"/>
    <property type="match status" value="1"/>
</dbReference>
<evidence type="ECO:0000256" key="7">
    <source>
        <dbReference type="ARBA" id="ARBA00023125"/>
    </source>
</evidence>
<dbReference type="InterPro" id="IPR002052">
    <property type="entry name" value="DNA_methylase_N6_adenine_CS"/>
</dbReference>
<dbReference type="PRINTS" id="PR00507">
    <property type="entry name" value="N12N6MTFRASE"/>
</dbReference>
<dbReference type="GO" id="GO:0003677">
    <property type="term" value="F:DNA binding"/>
    <property type="evidence" value="ECO:0007669"/>
    <property type="project" value="UniProtKB-KW"/>
</dbReference>
<dbReference type="InterPro" id="IPR029063">
    <property type="entry name" value="SAM-dependent_MTases_sf"/>
</dbReference>
<evidence type="ECO:0000256" key="4">
    <source>
        <dbReference type="ARBA" id="ARBA00022679"/>
    </source>
</evidence>
<dbReference type="GO" id="GO:0009007">
    <property type="term" value="F:site-specific DNA-methyltransferase (adenine-specific) activity"/>
    <property type="evidence" value="ECO:0007669"/>
    <property type="project" value="UniProtKB-EC"/>
</dbReference>
<dbReference type="Pfam" id="PF02384">
    <property type="entry name" value="N6_Mtase"/>
    <property type="match status" value="1"/>
</dbReference>
<keyword evidence="7" id="KW-0238">DNA-binding</keyword>
<evidence type="ECO:0000256" key="6">
    <source>
        <dbReference type="ARBA" id="ARBA00022747"/>
    </source>
</evidence>
<sequence>MTNKVEKNKFGQYFTPEAVVDFMISLTDAPSDAQVLEPSCGAGIFMERLQKKGFYNLTAYEIDPSLAHGFDGVQYQSFVTAHITQKFDLVIGNPPYIRWKNLEPALKEELAAHPLWQTYFNRLCDYLFIFILKSIEVLNDQGQLIFICPEYWLNTTHSLSLRNYMVQNGCFEQIYHFNETPIFDNASVSVIVFKYIKTQSRGKSTIQVTKYHKSKRLTSEILTTLRHHNSPPQGIEKFEVAQFKQNQRWLLAPPRELTVIQAFEQACTPTQAHSYPIIGEICHIGNGMVSGLDKAFQLPASQVLTTNEAAHVLPVIKAKQLAQYRYETTTPYLFVNHIQSETVLRKDFPHFFAHLQPYKNQLVQRYQYNRHIPYWCWAFLRSYRLFSLPVARLFVPCKERISNKNHFRFSWVPAGVFPTQDVTALFIKDGVQESIYYVLAFLNSPQVFAWLRHKGIVKGSIVEFSEKPLSSIPFRAIDWQKPTEVQLHQQIVAECQAYIIQPQPALLANIEGLFHRLFAMPQ</sequence>
<feature type="domain" description="Type II methyltransferase M.TaqI-like" evidence="10">
    <location>
        <begin position="76"/>
        <end position="183"/>
    </location>
</feature>
<accession>A1ZPN5</accession>
<dbReference type="Gene3D" id="3.40.50.150">
    <property type="entry name" value="Vaccinia Virus protein VP39"/>
    <property type="match status" value="1"/>
</dbReference>
<dbReference type="EMBL" id="AAWS01000022">
    <property type="protein sequence ID" value="EAY27540.1"/>
    <property type="molecule type" value="Genomic_DNA"/>
</dbReference>
<dbReference type="eggNOG" id="COG0827">
    <property type="taxonomic scope" value="Bacteria"/>
</dbReference>
<protein>
    <recommendedName>
        <fullName evidence="2">site-specific DNA-methyltransferase (adenine-specific)</fullName>
        <ecNumber evidence="2">2.1.1.72</ecNumber>
    </recommendedName>
</protein>
<proteinExistence type="inferred from homology"/>
<comment type="catalytic activity">
    <reaction evidence="8">
        <text>a 2'-deoxyadenosine in DNA + S-adenosyl-L-methionine = an N(6)-methyl-2'-deoxyadenosine in DNA + S-adenosyl-L-homocysteine + H(+)</text>
        <dbReference type="Rhea" id="RHEA:15197"/>
        <dbReference type="Rhea" id="RHEA-COMP:12418"/>
        <dbReference type="Rhea" id="RHEA-COMP:12419"/>
        <dbReference type="ChEBI" id="CHEBI:15378"/>
        <dbReference type="ChEBI" id="CHEBI:57856"/>
        <dbReference type="ChEBI" id="CHEBI:59789"/>
        <dbReference type="ChEBI" id="CHEBI:90615"/>
        <dbReference type="ChEBI" id="CHEBI:90616"/>
        <dbReference type="EC" id="2.1.1.72"/>
    </reaction>
</comment>
<dbReference type="SUPFAM" id="SSF53335">
    <property type="entry name" value="S-adenosyl-L-methionine-dependent methyltransferases"/>
    <property type="match status" value="1"/>
</dbReference>
<evidence type="ECO:0000256" key="8">
    <source>
        <dbReference type="ARBA" id="ARBA00047942"/>
    </source>
</evidence>
<dbReference type="GO" id="GO:0008170">
    <property type="term" value="F:N-methyltransferase activity"/>
    <property type="evidence" value="ECO:0007669"/>
    <property type="project" value="InterPro"/>
</dbReference>
<keyword evidence="5" id="KW-0949">S-adenosyl-L-methionine</keyword>
<keyword evidence="6" id="KW-0680">Restriction system</keyword>
<dbReference type="InterPro" id="IPR003356">
    <property type="entry name" value="DNA_methylase_A-5"/>
</dbReference>
<dbReference type="InterPro" id="IPR011639">
    <property type="entry name" value="MethylTrfase_TaqI-like_dom"/>
</dbReference>
<evidence type="ECO:0000256" key="3">
    <source>
        <dbReference type="ARBA" id="ARBA00022603"/>
    </source>
</evidence>
<comment type="caution">
    <text evidence="11">The sequence shown here is derived from an EMBL/GenBank/DDBJ whole genome shotgun (WGS) entry which is preliminary data.</text>
</comment>
<evidence type="ECO:0000256" key="2">
    <source>
        <dbReference type="ARBA" id="ARBA00011900"/>
    </source>
</evidence>
<evidence type="ECO:0000259" key="9">
    <source>
        <dbReference type="Pfam" id="PF02384"/>
    </source>
</evidence>
<dbReference type="InterPro" id="IPR050953">
    <property type="entry name" value="N4_N6_ade-DNA_methylase"/>
</dbReference>
<dbReference type="PROSITE" id="PS00092">
    <property type="entry name" value="N6_MTASE"/>
    <property type="match status" value="1"/>
</dbReference>
<dbReference type="AlphaFoldDB" id="A1ZPN5"/>